<feature type="region of interest" description="Disordered" evidence="10">
    <location>
        <begin position="63"/>
        <end position="91"/>
    </location>
</feature>
<feature type="domain" description="UvrD-like helicase C-terminal" evidence="12">
    <location>
        <begin position="497"/>
        <end position="896"/>
    </location>
</feature>
<dbReference type="GO" id="GO:0000725">
    <property type="term" value="P:recombinational repair"/>
    <property type="evidence" value="ECO:0007669"/>
    <property type="project" value="TreeGrafter"/>
</dbReference>
<feature type="compositionally biased region" description="Low complexity" evidence="10">
    <location>
        <begin position="290"/>
        <end position="302"/>
    </location>
</feature>
<evidence type="ECO:0000256" key="6">
    <source>
        <dbReference type="ARBA" id="ARBA00034617"/>
    </source>
</evidence>
<keyword evidence="3 9" id="KW-0347">Helicase</keyword>
<sequence length="966" mass="103453">MLRATMLIRHHFLRSRASNTESWRCLALRPVASGWNAASRGRQGRQPACQVSFQDSSAEIAEKHGIKSTDGSRVSSRPSSPSDGLNEGQREAVLTTAQVARVKAGPGSGKTREVVARAHHLITACGVDPRRILAITFTNKAAQELRERLEAALGSSNSGGGSSSSSSSGSGGRDDMEGLGISSGRQQQQQRAAEGTVRHAPTPMVPAPAVPAPAAAPRRPGQQVVAKTFHGLGSHILRRSLKMAPRLVSELGLDAGFKVLEADQSRRLLKEAVQKVEQQEADTEAAAVASSSSSSPSSSSFWPSSLQTRELSALVDVLAGFFSAAKTDLAARGHHDDATAVTAGPRAVGARLQQLRPRMGGERGRSFALEERLSEAAVVQKYYSSYQSLLRRNNAVDFADLICLPVRLLDEHAELRDSWRAMFDHILVDEFQDTDAAQYKLVRLLLHRSAALFVVGDPDQAIYTWRGAEIGNMRTYLQRDFPDTATHHLPVNYRSVPEIVACADAVLQYGHVGVTTPGLYERQVAARPHGQHRGGGAAAAAIHVSVYPRPEDEARAVVRRIVDWARGHGGTGGASGGGGGRALRGLDRIAVLYRRRDQSRPVEEALTLSGVPYVVVAGQPFWEYKEIADTVAYLHLVLDPLRSDVMLERIINEPKRGLGGSTVDSLRQAARAAGLTLGSLLFGDCCGGSGSSDGDGGGDRASGAAAAAQAPGIAASSPLASVKLKRPALKGVQELRGLVCRLRALAAGGATVDRLVDAVLKLSGYEAALRERSDGAEGGGGGAGRKTTATKKDAAEEAGERLERLESLLELAARPDAWLAAAGQEADEPDASDLHLTRESDPRATQQQQQQQAVPNVGLAGLARFLEHAALVTGADTDPKDDRSAVRLMTLHASKGLEFQWVFILGLEDGVLPSHRTDDKDEERRLFYVGVTRAEDRLFLSRCEARFNFDGWRQMQPSPFLRAIGL</sequence>
<evidence type="ECO:0000256" key="8">
    <source>
        <dbReference type="ARBA" id="ARBA00048988"/>
    </source>
</evidence>
<dbReference type="CDD" id="cd18807">
    <property type="entry name" value="SF1_C_UvrD"/>
    <property type="match status" value="1"/>
</dbReference>
<evidence type="ECO:0000256" key="2">
    <source>
        <dbReference type="ARBA" id="ARBA00022801"/>
    </source>
</evidence>
<evidence type="ECO:0000256" key="1">
    <source>
        <dbReference type="ARBA" id="ARBA00022741"/>
    </source>
</evidence>
<dbReference type="PROSITE" id="PS51198">
    <property type="entry name" value="UVRD_HELICASE_ATP_BIND"/>
    <property type="match status" value="1"/>
</dbReference>
<evidence type="ECO:0000256" key="4">
    <source>
        <dbReference type="ARBA" id="ARBA00022840"/>
    </source>
</evidence>
<gene>
    <name evidence="13" type="primary">PLEST000100</name>
    <name evidence="13" type="ORF">PLESTB_000377600</name>
</gene>
<reference evidence="13 14" key="1">
    <citation type="journal article" date="2023" name="Commun. Biol.">
        <title>Reorganization of the ancestral sex-determining regions during the evolution of trioecy in Pleodorina starrii.</title>
        <authorList>
            <person name="Takahashi K."/>
            <person name="Suzuki S."/>
            <person name="Kawai-Toyooka H."/>
            <person name="Yamamoto K."/>
            <person name="Hamaji T."/>
            <person name="Ootsuki R."/>
            <person name="Yamaguchi H."/>
            <person name="Kawachi M."/>
            <person name="Higashiyama T."/>
            <person name="Nozaki H."/>
        </authorList>
    </citation>
    <scope>NUCLEOTIDE SEQUENCE [LARGE SCALE GENOMIC DNA]</scope>
    <source>
        <strain evidence="13 14">NIES-4479</strain>
    </source>
</reference>
<name>A0A9W6BF80_9CHLO</name>
<comment type="catalytic activity">
    <reaction evidence="8">
        <text>ATP + H2O = ADP + phosphate + H(+)</text>
        <dbReference type="Rhea" id="RHEA:13065"/>
        <dbReference type="ChEBI" id="CHEBI:15377"/>
        <dbReference type="ChEBI" id="CHEBI:15378"/>
        <dbReference type="ChEBI" id="CHEBI:30616"/>
        <dbReference type="ChEBI" id="CHEBI:43474"/>
        <dbReference type="ChEBI" id="CHEBI:456216"/>
        <dbReference type="EC" id="5.6.2.4"/>
    </reaction>
</comment>
<evidence type="ECO:0000256" key="7">
    <source>
        <dbReference type="ARBA" id="ARBA00034808"/>
    </source>
</evidence>
<evidence type="ECO:0000256" key="9">
    <source>
        <dbReference type="PROSITE-ProRule" id="PRU00560"/>
    </source>
</evidence>
<evidence type="ECO:0000259" key="12">
    <source>
        <dbReference type="PROSITE" id="PS51217"/>
    </source>
</evidence>
<evidence type="ECO:0000256" key="3">
    <source>
        <dbReference type="ARBA" id="ARBA00022806"/>
    </source>
</evidence>
<evidence type="ECO:0000256" key="10">
    <source>
        <dbReference type="SAM" id="MobiDB-lite"/>
    </source>
</evidence>
<dbReference type="InterPro" id="IPR014017">
    <property type="entry name" value="DNA_helicase_UvrD-like_C"/>
</dbReference>
<dbReference type="GO" id="GO:0005524">
    <property type="term" value="F:ATP binding"/>
    <property type="evidence" value="ECO:0007669"/>
    <property type="project" value="UniProtKB-UniRule"/>
</dbReference>
<evidence type="ECO:0000313" key="14">
    <source>
        <dbReference type="Proteomes" id="UP001165080"/>
    </source>
</evidence>
<dbReference type="GO" id="GO:0003677">
    <property type="term" value="F:DNA binding"/>
    <property type="evidence" value="ECO:0007669"/>
    <property type="project" value="InterPro"/>
</dbReference>
<feature type="region of interest" description="Disordered" evidence="10">
    <location>
        <begin position="772"/>
        <end position="799"/>
    </location>
</feature>
<keyword evidence="1 9" id="KW-0547">Nucleotide-binding</keyword>
<dbReference type="Gene3D" id="1.10.486.10">
    <property type="entry name" value="PCRA, domain 4"/>
    <property type="match status" value="1"/>
</dbReference>
<keyword evidence="4 9" id="KW-0067">ATP-binding</keyword>
<accession>A0A9W6BF80</accession>
<feature type="region of interest" description="Disordered" evidence="10">
    <location>
        <begin position="152"/>
        <end position="222"/>
    </location>
</feature>
<dbReference type="Pfam" id="PF13361">
    <property type="entry name" value="UvrD_C"/>
    <property type="match status" value="2"/>
</dbReference>
<feature type="domain" description="UvrD-like helicase ATP-binding" evidence="11">
    <location>
        <begin position="83"/>
        <end position="496"/>
    </location>
</feature>
<dbReference type="CDD" id="cd17932">
    <property type="entry name" value="DEXQc_UvrD"/>
    <property type="match status" value="1"/>
</dbReference>
<dbReference type="InterPro" id="IPR000212">
    <property type="entry name" value="DNA_helicase_UvrD/REP"/>
</dbReference>
<dbReference type="PANTHER" id="PTHR11070">
    <property type="entry name" value="UVRD / RECB / PCRA DNA HELICASE FAMILY MEMBER"/>
    <property type="match status" value="1"/>
</dbReference>
<dbReference type="SUPFAM" id="SSF52540">
    <property type="entry name" value="P-loop containing nucleoside triphosphate hydrolases"/>
    <property type="match status" value="1"/>
</dbReference>
<proteinExistence type="predicted"/>
<organism evidence="13 14">
    <name type="scientific">Pleodorina starrii</name>
    <dbReference type="NCBI Taxonomy" id="330485"/>
    <lineage>
        <taxon>Eukaryota</taxon>
        <taxon>Viridiplantae</taxon>
        <taxon>Chlorophyta</taxon>
        <taxon>core chlorophytes</taxon>
        <taxon>Chlorophyceae</taxon>
        <taxon>CS clade</taxon>
        <taxon>Chlamydomonadales</taxon>
        <taxon>Volvocaceae</taxon>
        <taxon>Pleodorina</taxon>
    </lineage>
</organism>
<keyword evidence="2 9" id="KW-0378">Hydrolase</keyword>
<feature type="compositionally biased region" description="Basic and acidic residues" evidence="10">
    <location>
        <begin position="790"/>
        <end position="799"/>
    </location>
</feature>
<dbReference type="GO" id="GO:0043138">
    <property type="term" value="F:3'-5' DNA helicase activity"/>
    <property type="evidence" value="ECO:0007669"/>
    <property type="project" value="UniProtKB-EC"/>
</dbReference>
<dbReference type="PROSITE" id="PS51217">
    <property type="entry name" value="UVRD_HELICASE_CTER"/>
    <property type="match status" value="1"/>
</dbReference>
<comment type="caution">
    <text evidence="13">The sequence shown here is derived from an EMBL/GenBank/DDBJ whole genome shotgun (WGS) entry which is preliminary data.</text>
</comment>
<feature type="compositionally biased region" description="Low complexity" evidence="10">
    <location>
        <begin position="68"/>
        <end position="84"/>
    </location>
</feature>
<dbReference type="AlphaFoldDB" id="A0A9W6BF80"/>
<dbReference type="Gene3D" id="3.40.50.300">
    <property type="entry name" value="P-loop containing nucleotide triphosphate hydrolases"/>
    <property type="match status" value="4"/>
</dbReference>
<dbReference type="Proteomes" id="UP001165080">
    <property type="component" value="Unassembled WGS sequence"/>
</dbReference>
<dbReference type="PANTHER" id="PTHR11070:SF2">
    <property type="entry name" value="ATP-DEPENDENT DNA HELICASE SRS2"/>
    <property type="match status" value="1"/>
</dbReference>
<dbReference type="InterPro" id="IPR027417">
    <property type="entry name" value="P-loop_NTPase"/>
</dbReference>
<dbReference type="InterPro" id="IPR014016">
    <property type="entry name" value="UvrD-like_ATP-bd"/>
</dbReference>
<evidence type="ECO:0000256" key="5">
    <source>
        <dbReference type="ARBA" id="ARBA00023235"/>
    </source>
</evidence>
<dbReference type="EMBL" id="BRXU01000003">
    <property type="protein sequence ID" value="GLC50421.1"/>
    <property type="molecule type" value="Genomic_DNA"/>
</dbReference>
<dbReference type="Pfam" id="PF00580">
    <property type="entry name" value="UvrD-helicase"/>
    <property type="match status" value="1"/>
</dbReference>
<feature type="region of interest" description="Disordered" evidence="10">
    <location>
        <begin position="280"/>
        <end position="302"/>
    </location>
</feature>
<protein>
    <recommendedName>
        <fullName evidence="7">DNA 3'-5' helicase</fullName>
        <ecNumber evidence="7">5.6.2.4</ecNumber>
    </recommendedName>
</protein>
<dbReference type="EC" id="5.6.2.4" evidence="7"/>
<keyword evidence="14" id="KW-1185">Reference proteome</keyword>
<evidence type="ECO:0000259" key="11">
    <source>
        <dbReference type="PROSITE" id="PS51198"/>
    </source>
</evidence>
<comment type="catalytic activity">
    <reaction evidence="6">
        <text>Couples ATP hydrolysis with the unwinding of duplex DNA by translocating in the 3'-5' direction.</text>
        <dbReference type="EC" id="5.6.2.4"/>
    </reaction>
</comment>
<keyword evidence="5" id="KW-0413">Isomerase</keyword>
<dbReference type="OrthoDB" id="542744at2759"/>
<dbReference type="GO" id="GO:0005634">
    <property type="term" value="C:nucleus"/>
    <property type="evidence" value="ECO:0007669"/>
    <property type="project" value="TreeGrafter"/>
</dbReference>
<dbReference type="GO" id="GO:0016787">
    <property type="term" value="F:hydrolase activity"/>
    <property type="evidence" value="ECO:0007669"/>
    <property type="project" value="UniProtKB-UniRule"/>
</dbReference>
<evidence type="ECO:0000313" key="13">
    <source>
        <dbReference type="EMBL" id="GLC50421.1"/>
    </source>
</evidence>
<feature type="binding site" evidence="9">
    <location>
        <begin position="104"/>
        <end position="111"/>
    </location>
    <ligand>
        <name>ATP</name>
        <dbReference type="ChEBI" id="CHEBI:30616"/>
    </ligand>
</feature>